<dbReference type="InterPro" id="IPR005546">
    <property type="entry name" value="Autotransporte_beta"/>
</dbReference>
<name>A0AB38P3T1_9ENTR</name>
<protein>
    <submittedName>
        <fullName evidence="3">Autotransporter domain-containing protein</fullName>
    </submittedName>
</protein>
<dbReference type="AlphaFoldDB" id="A0AB38P3T1"/>
<evidence type="ECO:0000256" key="1">
    <source>
        <dbReference type="SAM" id="SignalP"/>
    </source>
</evidence>
<dbReference type="EMBL" id="QGAL01000003">
    <property type="protein sequence ID" value="TKK19033.1"/>
    <property type="molecule type" value="Genomic_DNA"/>
</dbReference>
<reference evidence="3 4" key="1">
    <citation type="journal article" date="2019" name="Sci. Rep.">
        <title>Differences in resource use lead to coexistence of seed-transmitted microbial populations.</title>
        <authorList>
            <person name="Torres-Cortes G."/>
            <person name="Garcia B.J."/>
            <person name="Compant S."/>
            <person name="Rezki S."/>
            <person name="Jones P."/>
            <person name="Preveaux A."/>
            <person name="Briand M."/>
            <person name="Roulet A."/>
            <person name="Bouchez O."/>
            <person name="Jacobson D."/>
            <person name="Barret M."/>
        </authorList>
    </citation>
    <scope>NUCLEOTIDE SEQUENCE [LARGE SCALE GENOMIC DNA]</scope>
    <source>
        <strain evidence="3 4">CFBP13530</strain>
    </source>
</reference>
<dbReference type="Gene3D" id="2.40.128.130">
    <property type="entry name" value="Autotransporter beta-domain"/>
    <property type="match status" value="1"/>
</dbReference>
<dbReference type="Pfam" id="PF03797">
    <property type="entry name" value="Autotransporter"/>
    <property type="match status" value="1"/>
</dbReference>
<sequence length="870" mass="90788">MRNSMKRTLISQCILLALTSFGVSAKAAPVSDIVPATPCQSGNNSQTCGLTKYTDGNYYQDASATNAVMADATATNIYMDGHRKSGDTQSLTVSGTNMSGHYIQGSNGGTVNITLNNGATADMIEAGKVEATTNTTVNVDHSTLNGESSTGKYDNHNKDYMMGSAIFLDPMDKGYHTVNITNGSALHGSIVSAGEGAQAISMSNSAMDKGGIYAGSLKSDTTVSLTSATVDASQSLIAKNIDSLAEALFKKTGIKINNPDEFNDLAVALYGTTNTTLAMNNSTVTGDVAILNDKGTTTVTMTNKSVVNGDVTVDGSTATTLLVDNSTVNGDVDTSHNSGNTTVTLQNNATVNGDVKTGSGDDTLVLTNNSHVNGNVDGGAGSDTLSMDAGSSITGQISQFETVNTTSDNSITIDKINDATTWSLQDGSTLVASTTGSNARVSMSTDSFVNFGTITGANNAIMVTSITPTAQNKSNVILGTFSTASSTAPQNYAAATFTNGENSVENRSGAYNYDNSLDIVPADAAPQTMLAADNSYNWNVVFNSAQGSLASDVQGLIAGLDAAEQAGHQVADDISNHMNQVHLANLLGQQQDGAQVWGDFLYQNGNFSNDVDYKSITQGAQGGVDWTAHMDNGDSVTGGIALAWTRSRVQDTSDGVDSFKDSVYGNYYSVYGGWQQALNGKSWGMFADGSFSYGDMRYTLSANNVTGNTSGMTEALNGSTDGNLYIAQARTGVNVLLPGETLLQPYATLGWDQTKANGFSDSEVTFADSQVSSWNGGAGVRLTTTLTDLNKNVQVMPWIDARFQKEFSDDTDIKAADYHNTSGHNNAMGIFGAGINATIAHNFSLNTGVYVGTGDVDNDASVQAGMSYSF</sequence>
<evidence type="ECO:0000259" key="2">
    <source>
        <dbReference type="PROSITE" id="PS51208"/>
    </source>
</evidence>
<proteinExistence type="predicted"/>
<feature type="chain" id="PRO_5044342495" evidence="1">
    <location>
        <begin position="28"/>
        <end position="870"/>
    </location>
</feature>
<dbReference type="PROSITE" id="PS51208">
    <property type="entry name" value="AUTOTRANSPORTER"/>
    <property type="match status" value="1"/>
</dbReference>
<comment type="caution">
    <text evidence="3">The sequence shown here is derived from an EMBL/GenBank/DDBJ whole genome shotgun (WGS) entry which is preliminary data.</text>
</comment>
<organism evidence="3 4">
    <name type="scientific">Enterobacter cancerogenus</name>
    <dbReference type="NCBI Taxonomy" id="69218"/>
    <lineage>
        <taxon>Bacteria</taxon>
        <taxon>Pseudomonadati</taxon>
        <taxon>Pseudomonadota</taxon>
        <taxon>Gammaproteobacteria</taxon>
        <taxon>Enterobacterales</taxon>
        <taxon>Enterobacteriaceae</taxon>
        <taxon>Enterobacter</taxon>
        <taxon>Enterobacter cloacae complex</taxon>
    </lineage>
</organism>
<dbReference type="InterPro" id="IPR036709">
    <property type="entry name" value="Autotransporte_beta_dom_sf"/>
</dbReference>
<feature type="signal peptide" evidence="1">
    <location>
        <begin position="1"/>
        <end position="27"/>
    </location>
</feature>
<keyword evidence="1" id="KW-0732">Signal</keyword>
<gene>
    <name evidence="3" type="ORF">EcCFBP13530_11870</name>
</gene>
<dbReference type="SUPFAM" id="SSF103515">
    <property type="entry name" value="Autotransporter"/>
    <property type="match status" value="1"/>
</dbReference>
<evidence type="ECO:0000313" key="3">
    <source>
        <dbReference type="EMBL" id="TKK19033.1"/>
    </source>
</evidence>
<feature type="domain" description="Autotransporter" evidence="2">
    <location>
        <begin position="589"/>
        <end position="870"/>
    </location>
</feature>
<dbReference type="Proteomes" id="UP000306327">
    <property type="component" value="Unassembled WGS sequence"/>
</dbReference>
<evidence type="ECO:0000313" key="4">
    <source>
        <dbReference type="Proteomes" id="UP000306327"/>
    </source>
</evidence>
<dbReference type="SMART" id="SM00869">
    <property type="entry name" value="Autotransporter"/>
    <property type="match status" value="1"/>
</dbReference>
<accession>A0AB38P3T1</accession>